<organism evidence="6 7">
    <name type="scientific">Paraburkholderia sabiae</name>
    <dbReference type="NCBI Taxonomy" id="273251"/>
    <lineage>
        <taxon>Bacteria</taxon>
        <taxon>Pseudomonadati</taxon>
        <taxon>Pseudomonadota</taxon>
        <taxon>Betaproteobacteria</taxon>
        <taxon>Burkholderiales</taxon>
        <taxon>Burkholderiaceae</taxon>
        <taxon>Paraburkholderia</taxon>
    </lineage>
</organism>
<name>A0ABU9QI30_9BURK</name>
<dbReference type="InterPro" id="IPR000847">
    <property type="entry name" value="LysR_HTH_N"/>
</dbReference>
<evidence type="ECO:0000259" key="5">
    <source>
        <dbReference type="PROSITE" id="PS50931"/>
    </source>
</evidence>
<evidence type="ECO:0000256" key="2">
    <source>
        <dbReference type="ARBA" id="ARBA00023015"/>
    </source>
</evidence>
<accession>A0ABU9QI30</accession>
<keyword evidence="7" id="KW-1185">Reference proteome</keyword>
<dbReference type="EMBL" id="JAZHGC010000023">
    <property type="protein sequence ID" value="MEM5289109.1"/>
    <property type="molecule type" value="Genomic_DNA"/>
</dbReference>
<evidence type="ECO:0000256" key="3">
    <source>
        <dbReference type="ARBA" id="ARBA00023125"/>
    </source>
</evidence>
<dbReference type="InterPro" id="IPR058163">
    <property type="entry name" value="LysR-type_TF_proteobact-type"/>
</dbReference>
<dbReference type="InterPro" id="IPR036388">
    <property type="entry name" value="WH-like_DNA-bd_sf"/>
</dbReference>
<dbReference type="Pfam" id="PF03466">
    <property type="entry name" value="LysR_substrate"/>
    <property type="match status" value="1"/>
</dbReference>
<evidence type="ECO:0000256" key="4">
    <source>
        <dbReference type="ARBA" id="ARBA00023163"/>
    </source>
</evidence>
<dbReference type="PANTHER" id="PTHR30537:SF5">
    <property type="entry name" value="HTH-TYPE TRANSCRIPTIONAL ACTIVATOR TTDR-RELATED"/>
    <property type="match status" value="1"/>
</dbReference>
<dbReference type="SUPFAM" id="SSF46785">
    <property type="entry name" value="Winged helix' DNA-binding domain"/>
    <property type="match status" value="1"/>
</dbReference>
<evidence type="ECO:0000313" key="7">
    <source>
        <dbReference type="Proteomes" id="UP001494588"/>
    </source>
</evidence>
<evidence type="ECO:0000313" key="6">
    <source>
        <dbReference type="EMBL" id="MEM5289109.1"/>
    </source>
</evidence>
<feature type="domain" description="HTH lysR-type" evidence="5">
    <location>
        <begin position="1"/>
        <end position="59"/>
    </location>
</feature>
<dbReference type="SUPFAM" id="SSF53850">
    <property type="entry name" value="Periplasmic binding protein-like II"/>
    <property type="match status" value="1"/>
</dbReference>
<sequence>MDTFSQMRVLVRIVECGSFTAAANTLNTSPGAMSRAIADLEERLQTRLLNRSTRKVALTPAGEIYLERRRQILEDVSRADEEASEAQSRPMGKLRIHSLASVGMSYILPAIKEYRARYPQVSVDLTLSQRAPELFEGVTDVAIVATSSALPDSDLVSHLLGSSFSILCASPEYAREKGIPSAPAELVNHECLPLRTPAFPAFEWLLERHGLSESMKVSGPVELNTAEAVAKAVRASMGIGVVPVYTALEGLADGSLIRVLPEYTLQRMNIYALHPSRRYIDARIRTWIEFLRQLIPTVIARDARLLGEHAA</sequence>
<comment type="similarity">
    <text evidence="1">Belongs to the LysR transcriptional regulatory family.</text>
</comment>
<protein>
    <submittedName>
        <fullName evidence="6">LysR family transcriptional regulator</fullName>
    </submittedName>
</protein>
<dbReference type="CDD" id="cd08422">
    <property type="entry name" value="PBP2_CrgA_like"/>
    <property type="match status" value="1"/>
</dbReference>
<reference evidence="6 7" key="1">
    <citation type="submission" date="2024-01" db="EMBL/GenBank/DDBJ databases">
        <title>The diversity of rhizobia nodulating Mimosa spp. in eleven states of Brazil covering several biomes is determined by host plant, location, and edaphic factors.</title>
        <authorList>
            <person name="Rouws L."/>
            <person name="Barauna A."/>
            <person name="Beukes C."/>
            <person name="De Faria S.M."/>
            <person name="Gross E."/>
            <person name="Dos Reis Junior F.B."/>
            <person name="Simon M."/>
            <person name="Maluk M."/>
            <person name="Odee D.W."/>
            <person name="Kenicer G."/>
            <person name="Young J.P.W."/>
            <person name="Reis V.M."/>
            <person name="Zilli J."/>
            <person name="James E.K."/>
        </authorList>
    </citation>
    <scope>NUCLEOTIDE SEQUENCE [LARGE SCALE GENOMIC DNA]</scope>
    <source>
        <strain evidence="6 7">JPY77</strain>
    </source>
</reference>
<dbReference type="Proteomes" id="UP001494588">
    <property type="component" value="Unassembled WGS sequence"/>
</dbReference>
<dbReference type="InterPro" id="IPR036390">
    <property type="entry name" value="WH_DNA-bd_sf"/>
</dbReference>
<keyword evidence="3" id="KW-0238">DNA-binding</keyword>
<proteinExistence type="inferred from homology"/>
<dbReference type="PROSITE" id="PS50931">
    <property type="entry name" value="HTH_LYSR"/>
    <property type="match status" value="1"/>
</dbReference>
<dbReference type="InterPro" id="IPR005119">
    <property type="entry name" value="LysR_subst-bd"/>
</dbReference>
<dbReference type="Gene3D" id="3.40.190.290">
    <property type="match status" value="1"/>
</dbReference>
<dbReference type="Pfam" id="PF00126">
    <property type="entry name" value="HTH_1"/>
    <property type="match status" value="1"/>
</dbReference>
<comment type="caution">
    <text evidence="6">The sequence shown here is derived from an EMBL/GenBank/DDBJ whole genome shotgun (WGS) entry which is preliminary data.</text>
</comment>
<keyword evidence="2" id="KW-0805">Transcription regulation</keyword>
<dbReference type="Gene3D" id="1.10.10.10">
    <property type="entry name" value="Winged helix-like DNA-binding domain superfamily/Winged helix DNA-binding domain"/>
    <property type="match status" value="1"/>
</dbReference>
<dbReference type="RefSeq" id="WP_201656631.1">
    <property type="nucleotide sequence ID" value="NZ_CAJHCS010000025.1"/>
</dbReference>
<keyword evidence="4" id="KW-0804">Transcription</keyword>
<evidence type="ECO:0000256" key="1">
    <source>
        <dbReference type="ARBA" id="ARBA00009437"/>
    </source>
</evidence>
<gene>
    <name evidence="6" type="ORF">V4C55_25580</name>
</gene>
<dbReference type="PANTHER" id="PTHR30537">
    <property type="entry name" value="HTH-TYPE TRANSCRIPTIONAL REGULATOR"/>
    <property type="match status" value="1"/>
</dbReference>